<keyword evidence="2" id="KW-1185">Reference proteome</keyword>
<protein>
    <submittedName>
        <fullName evidence="1">Uncharacterized protein</fullName>
    </submittedName>
</protein>
<evidence type="ECO:0000313" key="2">
    <source>
        <dbReference type="Proteomes" id="UP000011602"/>
    </source>
</evidence>
<evidence type="ECO:0000313" key="1">
    <source>
        <dbReference type="EMBL" id="ELY62132.1"/>
    </source>
</evidence>
<reference evidence="1 2" key="1">
    <citation type="journal article" date="2014" name="PLoS Genet.">
        <title>Phylogenetically driven sequencing of extremely halophilic archaea reveals strategies for static and dynamic osmo-response.</title>
        <authorList>
            <person name="Becker E.A."/>
            <person name="Seitzer P.M."/>
            <person name="Tritt A."/>
            <person name="Larsen D."/>
            <person name="Krusor M."/>
            <person name="Yao A.I."/>
            <person name="Wu D."/>
            <person name="Madern D."/>
            <person name="Eisen J.A."/>
            <person name="Darling A.E."/>
            <person name="Facciotti M.T."/>
        </authorList>
    </citation>
    <scope>NUCLEOTIDE SEQUENCE [LARGE SCALE GENOMIC DNA]</scope>
    <source>
        <strain evidence="1 2">JCM 12255</strain>
    </source>
</reference>
<dbReference type="AlphaFoldDB" id="L9XKP1"/>
<sequence length="85" mass="9953">MRRLRRERTVRCRQADRRVEKPRVEVEPTALRWLQRLSGGWFVEQRSAEKRSNGPYYRWDTTAVTDGRGGQLPRCASCAFEGLAD</sequence>
<name>L9XKP1_9EURY</name>
<dbReference type="EMBL" id="AOHZ01000003">
    <property type="protein sequence ID" value="ELY62132.1"/>
    <property type="molecule type" value="Genomic_DNA"/>
</dbReference>
<comment type="caution">
    <text evidence="1">The sequence shown here is derived from an EMBL/GenBank/DDBJ whole genome shotgun (WGS) entry which is preliminary data.</text>
</comment>
<gene>
    <name evidence="1" type="ORF">C493_00915</name>
</gene>
<accession>L9XKP1</accession>
<proteinExistence type="predicted"/>
<organism evidence="1 2">
    <name type="scientific">Natronolimnohabitans innermongolicus JCM 12255</name>
    <dbReference type="NCBI Taxonomy" id="1227499"/>
    <lineage>
        <taxon>Archaea</taxon>
        <taxon>Methanobacteriati</taxon>
        <taxon>Methanobacteriota</taxon>
        <taxon>Stenosarchaea group</taxon>
        <taxon>Halobacteria</taxon>
        <taxon>Halobacteriales</taxon>
        <taxon>Natrialbaceae</taxon>
        <taxon>Natronolimnohabitans</taxon>
    </lineage>
</organism>
<dbReference type="Proteomes" id="UP000011602">
    <property type="component" value="Unassembled WGS sequence"/>
</dbReference>